<dbReference type="Proteomes" id="UP000305417">
    <property type="component" value="Unassembled WGS sequence"/>
</dbReference>
<keyword evidence="2" id="KW-0229">DNA integration</keyword>
<accession>A0ABY2V523</accession>
<dbReference type="InterPro" id="IPR002104">
    <property type="entry name" value="Integrase_catalytic"/>
</dbReference>
<evidence type="ECO:0000256" key="3">
    <source>
        <dbReference type="ARBA" id="ARBA00023125"/>
    </source>
</evidence>
<evidence type="ECO:0000256" key="2">
    <source>
        <dbReference type="ARBA" id="ARBA00022908"/>
    </source>
</evidence>
<dbReference type="Pfam" id="PF14659">
    <property type="entry name" value="Phage_int_SAM_3"/>
    <property type="match status" value="1"/>
</dbReference>
<proteinExistence type="inferred from homology"/>
<dbReference type="CDD" id="cd00796">
    <property type="entry name" value="INT_Rci_Hp1_C"/>
    <property type="match status" value="1"/>
</dbReference>
<dbReference type="InterPro" id="IPR011010">
    <property type="entry name" value="DNA_brk_join_enz"/>
</dbReference>
<dbReference type="InterPro" id="IPR010998">
    <property type="entry name" value="Integrase_recombinase_N"/>
</dbReference>
<comment type="caution">
    <text evidence="8">The sequence shown here is derived from an EMBL/GenBank/DDBJ whole genome shotgun (WGS) entry which is preliminary data.</text>
</comment>
<evidence type="ECO:0000256" key="1">
    <source>
        <dbReference type="ARBA" id="ARBA00008857"/>
    </source>
</evidence>
<feature type="domain" description="Core-binding (CB)" evidence="7">
    <location>
        <begin position="109"/>
        <end position="195"/>
    </location>
</feature>
<evidence type="ECO:0000259" key="7">
    <source>
        <dbReference type="PROSITE" id="PS51900"/>
    </source>
</evidence>
<evidence type="ECO:0000256" key="4">
    <source>
        <dbReference type="ARBA" id="ARBA00023172"/>
    </source>
</evidence>
<dbReference type="InterPro" id="IPR004107">
    <property type="entry name" value="Integrase_SAM-like_N"/>
</dbReference>
<dbReference type="InterPro" id="IPR013762">
    <property type="entry name" value="Integrase-like_cat_sf"/>
</dbReference>
<evidence type="ECO:0000256" key="5">
    <source>
        <dbReference type="PROSITE-ProRule" id="PRU01248"/>
    </source>
</evidence>
<dbReference type="Pfam" id="PF00589">
    <property type="entry name" value="Phage_integrase"/>
    <property type="match status" value="1"/>
</dbReference>
<reference evidence="8 9" key="1">
    <citation type="submission" date="2019-05" db="EMBL/GenBank/DDBJ databases">
        <title>Arcobacter cibarius and Arcobacter thereius providing challenges in identification an antibiotic susceptibility and Quinolone resistance.</title>
        <authorList>
            <person name="Busch A."/>
            <person name="Hanel I."/>
            <person name="Hotzel H."/>
            <person name="Tomaso H."/>
        </authorList>
    </citation>
    <scope>NUCLEOTIDE SEQUENCE [LARGE SCALE GENOMIC DNA]</scope>
    <source>
        <strain evidence="8 9">16CS0831-2</strain>
    </source>
</reference>
<evidence type="ECO:0000259" key="6">
    <source>
        <dbReference type="PROSITE" id="PS51898"/>
    </source>
</evidence>
<dbReference type="SUPFAM" id="SSF56349">
    <property type="entry name" value="DNA breaking-rejoining enzymes"/>
    <property type="match status" value="1"/>
</dbReference>
<comment type="similarity">
    <text evidence="1">Belongs to the 'phage' integrase family.</text>
</comment>
<protein>
    <submittedName>
        <fullName evidence="8">Site-specific integrase</fullName>
    </submittedName>
</protein>
<dbReference type="Gene3D" id="1.10.150.130">
    <property type="match status" value="1"/>
</dbReference>
<dbReference type="PANTHER" id="PTHR30349:SF64">
    <property type="entry name" value="PROPHAGE INTEGRASE INTD-RELATED"/>
    <property type="match status" value="1"/>
</dbReference>
<dbReference type="PANTHER" id="PTHR30349">
    <property type="entry name" value="PHAGE INTEGRASE-RELATED"/>
    <property type="match status" value="1"/>
</dbReference>
<evidence type="ECO:0000313" key="9">
    <source>
        <dbReference type="Proteomes" id="UP000305417"/>
    </source>
</evidence>
<dbReference type="InterPro" id="IPR050090">
    <property type="entry name" value="Tyrosine_recombinase_XerCD"/>
</dbReference>
<dbReference type="PROSITE" id="PS51898">
    <property type="entry name" value="TYR_RECOMBINASE"/>
    <property type="match status" value="1"/>
</dbReference>
<evidence type="ECO:0000313" key="8">
    <source>
        <dbReference type="EMBL" id="TLT00446.1"/>
    </source>
</evidence>
<name>A0ABY2V523_9BACT</name>
<keyword evidence="3 5" id="KW-0238">DNA-binding</keyword>
<gene>
    <name evidence="8" type="ORF">FE247_04040</name>
</gene>
<sequence>MAIYKPYKIKLSNGTASGMYLLATDEEIKYDKDGNTKSPSGRAYKIQIEVEAIYNNRRKRGKKSFNIPLGTSIVKAVQSLQGKKNEMINLLKSKGTLKTEKVTFSDIKQTNGNFADCWLSYYETQLATDKIKHSTYLIYKNAFNTYLKPLHKMKVNEITIRHVQNIINNELSNKKAPATISRIKPTVKPLLEHYDVILNWKKLIEPKIDNERKYKKSKEETKQIINELLNYKHPEVRAIFHFSLTGRRISEILALRYENINWNTNTYLIPKENVKTRKDIEFKLTLPLIDAIKSRGKIKKEGLVFSLSSKWVLANFKKCMANLGIYDLHLHDLRSLVAQTALDNGANIYDVSALLAHSNIATTEKRYVDKNKDHAQKALDKFTSATTLLLEEEIIDVEVVEDNFLGIKKLFPNASDEQVKKAIAILVSDNLDKLK</sequence>
<dbReference type="PROSITE" id="PS51900">
    <property type="entry name" value="CB"/>
    <property type="match status" value="1"/>
</dbReference>
<dbReference type="Gene3D" id="1.10.443.10">
    <property type="entry name" value="Intergrase catalytic core"/>
    <property type="match status" value="1"/>
</dbReference>
<dbReference type="InterPro" id="IPR044068">
    <property type="entry name" value="CB"/>
</dbReference>
<dbReference type="EMBL" id="VBUC01000007">
    <property type="protein sequence ID" value="TLT00446.1"/>
    <property type="molecule type" value="Genomic_DNA"/>
</dbReference>
<feature type="domain" description="Tyr recombinase" evidence="6">
    <location>
        <begin position="211"/>
        <end position="380"/>
    </location>
</feature>
<keyword evidence="9" id="KW-1185">Reference proteome</keyword>
<keyword evidence="4" id="KW-0233">DNA recombination</keyword>
<organism evidence="8 9">
    <name type="scientific">Aliarcobacter cibarius</name>
    <dbReference type="NCBI Taxonomy" id="255507"/>
    <lineage>
        <taxon>Bacteria</taxon>
        <taxon>Pseudomonadati</taxon>
        <taxon>Campylobacterota</taxon>
        <taxon>Epsilonproteobacteria</taxon>
        <taxon>Campylobacterales</taxon>
        <taxon>Arcobacteraceae</taxon>
        <taxon>Aliarcobacter</taxon>
    </lineage>
</organism>
<dbReference type="RefSeq" id="WP_138108507.1">
    <property type="nucleotide sequence ID" value="NZ_VBUC01000007.1"/>
</dbReference>